<dbReference type="RefSeq" id="WP_077866794.1">
    <property type="nucleotide sequence ID" value="NZ_LZYZ01000008.1"/>
</dbReference>
<comment type="caution">
    <text evidence="1">The sequence shown here is derived from an EMBL/GenBank/DDBJ whole genome shotgun (WGS) entry which is preliminary data.</text>
</comment>
<evidence type="ECO:0000313" key="2">
    <source>
        <dbReference type="Proteomes" id="UP000191154"/>
    </source>
</evidence>
<name>A0A1S8MSU2_CLOSA</name>
<sequence length="66" mass="7697">MKMNEYDEIMVMLVDDIIENISKLKSISKYESIKLFYTSPICKMLYQKNTGLYTQSAASIAYRCIN</sequence>
<dbReference type="EMBL" id="LZYZ01000008">
    <property type="protein sequence ID" value="OOM07233.1"/>
    <property type="molecule type" value="Genomic_DNA"/>
</dbReference>
<accession>A0A1S8MSU2</accession>
<dbReference type="Proteomes" id="UP000191154">
    <property type="component" value="Unassembled WGS sequence"/>
</dbReference>
<gene>
    <name evidence="1" type="ORF">CLOSAC_37620</name>
</gene>
<reference evidence="1 2" key="1">
    <citation type="submission" date="2016-05" db="EMBL/GenBank/DDBJ databases">
        <title>Microbial solvent formation.</title>
        <authorList>
            <person name="Poehlein A."/>
            <person name="Montoya Solano J.D."/>
            <person name="Flitsch S."/>
            <person name="Krabben P."/>
            <person name="Duerre P."/>
            <person name="Daniel R."/>
        </authorList>
    </citation>
    <scope>NUCLEOTIDE SEQUENCE [LARGE SCALE GENOMIC DNA]</scope>
    <source>
        <strain evidence="1 2">L1-8</strain>
    </source>
</reference>
<protein>
    <submittedName>
        <fullName evidence="1">Uncharacterized protein</fullName>
    </submittedName>
</protein>
<proteinExistence type="predicted"/>
<dbReference type="AlphaFoldDB" id="A0A1S8MSU2"/>
<organism evidence="1 2">
    <name type="scientific">Clostridium saccharobutylicum</name>
    <dbReference type="NCBI Taxonomy" id="169679"/>
    <lineage>
        <taxon>Bacteria</taxon>
        <taxon>Bacillati</taxon>
        <taxon>Bacillota</taxon>
        <taxon>Clostridia</taxon>
        <taxon>Eubacteriales</taxon>
        <taxon>Clostridiaceae</taxon>
        <taxon>Clostridium</taxon>
    </lineage>
</organism>
<evidence type="ECO:0000313" key="1">
    <source>
        <dbReference type="EMBL" id="OOM07233.1"/>
    </source>
</evidence>